<accession>A0A2P2JCQ5</accession>
<dbReference type="AlphaFoldDB" id="A0A2P2JCQ5"/>
<dbReference type="EMBL" id="GGEC01010782">
    <property type="protein sequence ID" value="MBW91265.1"/>
    <property type="molecule type" value="Transcribed_RNA"/>
</dbReference>
<organism evidence="1">
    <name type="scientific">Rhizophora mucronata</name>
    <name type="common">Asiatic mangrove</name>
    <dbReference type="NCBI Taxonomy" id="61149"/>
    <lineage>
        <taxon>Eukaryota</taxon>
        <taxon>Viridiplantae</taxon>
        <taxon>Streptophyta</taxon>
        <taxon>Embryophyta</taxon>
        <taxon>Tracheophyta</taxon>
        <taxon>Spermatophyta</taxon>
        <taxon>Magnoliopsida</taxon>
        <taxon>eudicotyledons</taxon>
        <taxon>Gunneridae</taxon>
        <taxon>Pentapetalae</taxon>
        <taxon>rosids</taxon>
        <taxon>fabids</taxon>
        <taxon>Malpighiales</taxon>
        <taxon>Rhizophoraceae</taxon>
        <taxon>Rhizophora</taxon>
    </lineage>
</organism>
<dbReference type="PANTHER" id="PTHR46922:SF3">
    <property type="entry name" value="HEAT SHOCK PROTEIN"/>
    <property type="match status" value="1"/>
</dbReference>
<protein>
    <submittedName>
        <fullName evidence="1">Uncharacterized protein</fullName>
    </submittedName>
</protein>
<reference evidence="1" key="1">
    <citation type="submission" date="2018-02" db="EMBL/GenBank/DDBJ databases">
        <title>Rhizophora mucronata_Transcriptome.</title>
        <authorList>
            <person name="Meera S.P."/>
            <person name="Sreeshan A."/>
            <person name="Augustine A."/>
        </authorList>
    </citation>
    <scope>NUCLEOTIDE SEQUENCE</scope>
    <source>
        <tissue evidence="1">Leaf</tissue>
    </source>
</reference>
<name>A0A2P2JCQ5_RHIMU</name>
<proteinExistence type="predicted"/>
<evidence type="ECO:0000313" key="1">
    <source>
        <dbReference type="EMBL" id="MBW91265.1"/>
    </source>
</evidence>
<dbReference type="PANTHER" id="PTHR46922">
    <property type="entry name" value="DHHA1 DOMAIN PROTEIN"/>
    <property type="match status" value="1"/>
</dbReference>
<sequence>MAMALWLHRKRLAFNLTSSLPARIRQAGGFRSDAALAAIAEARESKTQNLVLYNYPSFSGAFSALFAHIFHCRLHLPCLVLPFSSVEPFRVEDFQIEGLERCYLLDFLGPPGFALALSRRYACKIIGFDHRKSVLSRIQSIQDCADKVSFCVDFEKSSSSAVYDFFSSKLADVKSPDGEVAGLLEPEEQDRVEMVLKYIEDVDLRQWSLPDIKAFRIGLSEWRSKINCITNPHMYEKLLEISTIDLIAKGKSTISIREIAASKLLDKVFKVRLGGGFYGECLGVRADGHSNLSDEIGKQLSFKSTAAGLR</sequence>